<evidence type="ECO:0000256" key="6">
    <source>
        <dbReference type="ARBA" id="ARBA00023326"/>
    </source>
</evidence>
<feature type="chain" id="PRO_5005115150" description="Glucanase" evidence="11">
    <location>
        <begin position="20"/>
        <end position="457"/>
    </location>
</feature>
<dbReference type="STRING" id="1314674.A0A0D7B3Q8"/>
<evidence type="ECO:0000256" key="11">
    <source>
        <dbReference type="RuleBase" id="RU361186"/>
    </source>
</evidence>
<evidence type="ECO:0000259" key="13">
    <source>
        <dbReference type="PROSITE" id="PS51164"/>
    </source>
</evidence>
<evidence type="ECO:0000256" key="4">
    <source>
        <dbReference type="ARBA" id="ARBA00023277"/>
    </source>
</evidence>
<evidence type="ECO:0000256" key="2">
    <source>
        <dbReference type="ARBA" id="ARBA00022801"/>
    </source>
</evidence>
<feature type="binding site" evidence="8">
    <location>
        <position position="344"/>
    </location>
    <ligand>
        <name>substrate</name>
    </ligand>
</feature>
<comment type="similarity">
    <text evidence="11">Belongs to the glycosyl hydrolase family 6.</text>
</comment>
<dbReference type="PANTHER" id="PTHR34876">
    <property type="match status" value="1"/>
</dbReference>
<evidence type="ECO:0000256" key="8">
    <source>
        <dbReference type="PIRSR" id="PIRSR001100-2"/>
    </source>
</evidence>
<keyword evidence="1 11" id="KW-0732">Signal</keyword>
<dbReference type="PROSITE" id="PS51164">
    <property type="entry name" value="CBM1_2"/>
    <property type="match status" value="1"/>
</dbReference>
<proteinExistence type="inferred from homology"/>
<feature type="active site" description="Proton acceptor" evidence="7">
    <location>
        <position position="346"/>
    </location>
</feature>
<evidence type="ECO:0000256" key="10">
    <source>
        <dbReference type="PROSITE-ProRule" id="PRU10057"/>
    </source>
</evidence>
<evidence type="ECO:0000256" key="9">
    <source>
        <dbReference type="PROSITE-ProRule" id="PRU10056"/>
    </source>
</evidence>
<name>A0A0D7B3Q8_9AGAR</name>
<evidence type="ECO:0000256" key="7">
    <source>
        <dbReference type="PIRSR" id="PIRSR001100-1"/>
    </source>
</evidence>
<evidence type="ECO:0000256" key="5">
    <source>
        <dbReference type="ARBA" id="ARBA00023295"/>
    </source>
</evidence>
<feature type="active site" description="Proton donor" evidence="7 10">
    <location>
        <position position="164"/>
    </location>
</feature>
<evidence type="ECO:0000256" key="3">
    <source>
        <dbReference type="ARBA" id="ARBA00023001"/>
    </source>
</evidence>
<keyword evidence="3 11" id="KW-0136">Cellulose degradation</keyword>
<dbReference type="AlphaFoldDB" id="A0A0D7B3Q8"/>
<gene>
    <name evidence="14" type="ORF">CYLTODRAFT_400754</name>
</gene>
<reference evidence="14 15" key="1">
    <citation type="journal article" date="2015" name="Fungal Genet. Biol.">
        <title>Evolution of novel wood decay mechanisms in Agaricales revealed by the genome sequences of Fistulina hepatica and Cylindrobasidium torrendii.</title>
        <authorList>
            <person name="Floudas D."/>
            <person name="Held B.W."/>
            <person name="Riley R."/>
            <person name="Nagy L.G."/>
            <person name="Koehler G."/>
            <person name="Ransdell A.S."/>
            <person name="Younus H."/>
            <person name="Chow J."/>
            <person name="Chiniquy J."/>
            <person name="Lipzen A."/>
            <person name="Tritt A."/>
            <person name="Sun H."/>
            <person name="Haridas S."/>
            <person name="LaButti K."/>
            <person name="Ohm R.A."/>
            <person name="Kues U."/>
            <person name="Blanchette R.A."/>
            <person name="Grigoriev I.V."/>
            <person name="Minto R.E."/>
            <person name="Hibbett D.S."/>
        </authorList>
    </citation>
    <scope>NUCLEOTIDE SEQUENCE [LARGE SCALE GENOMIC DNA]</scope>
    <source>
        <strain evidence="14 15">FP15055 ss-10</strain>
    </source>
</reference>
<keyword evidence="6 11" id="KW-0624">Polysaccharide degradation</keyword>
<dbReference type="Proteomes" id="UP000054007">
    <property type="component" value="Unassembled WGS sequence"/>
</dbReference>
<dbReference type="GO" id="GO:0004553">
    <property type="term" value="F:hydrolase activity, hydrolyzing O-glycosyl compounds"/>
    <property type="evidence" value="ECO:0007669"/>
    <property type="project" value="InterPro"/>
</dbReference>
<feature type="binding site" evidence="8">
    <location>
        <position position="209"/>
    </location>
    <ligand>
        <name>substrate</name>
    </ligand>
</feature>
<dbReference type="SUPFAM" id="SSF51989">
    <property type="entry name" value="Glycosyl hydrolases family 6, cellulases"/>
    <property type="match status" value="1"/>
</dbReference>
<dbReference type="PROSITE" id="PS00656">
    <property type="entry name" value="GLYCOSYL_HYDROL_F6_2"/>
    <property type="match status" value="1"/>
</dbReference>
<dbReference type="PANTHER" id="PTHR34876:SF2">
    <property type="entry name" value="GLUCANASE"/>
    <property type="match status" value="1"/>
</dbReference>
<dbReference type="Gene3D" id="3.20.20.40">
    <property type="entry name" value="1, 4-beta cellobiohydrolase"/>
    <property type="match status" value="1"/>
</dbReference>
<dbReference type="GO" id="GO:0030248">
    <property type="term" value="F:cellulose binding"/>
    <property type="evidence" value="ECO:0007669"/>
    <property type="project" value="InterPro"/>
</dbReference>
<dbReference type="PIRSF" id="PIRSF001100">
    <property type="entry name" value="Beta_cellobiohydrolase"/>
    <property type="match status" value="1"/>
</dbReference>
<evidence type="ECO:0000256" key="12">
    <source>
        <dbReference type="SAM" id="MobiDB-lite"/>
    </source>
</evidence>
<dbReference type="InterPro" id="IPR016288">
    <property type="entry name" value="Beta_cellobiohydrolase"/>
</dbReference>
<feature type="region of interest" description="Disordered" evidence="12">
    <location>
        <begin position="391"/>
        <end position="421"/>
    </location>
</feature>
<dbReference type="SMART" id="SM00236">
    <property type="entry name" value="fCBD"/>
    <property type="match status" value="1"/>
</dbReference>
<feature type="active site" evidence="9">
    <location>
        <position position="119"/>
    </location>
</feature>
<feature type="binding site" evidence="8">
    <location>
        <position position="212"/>
    </location>
    <ligand>
        <name>substrate</name>
    </ligand>
</feature>
<keyword evidence="5 11" id="KW-0326">Glycosidase</keyword>
<dbReference type="OrthoDB" id="64893at2759"/>
<feature type="binding site" evidence="8">
    <location>
        <position position="340"/>
    </location>
    <ligand>
        <name>substrate</name>
    </ligand>
</feature>
<protein>
    <recommendedName>
        <fullName evidence="11">Glucanase</fullName>
        <ecNumber evidence="11">3.2.1.-</ecNumber>
    </recommendedName>
</protein>
<keyword evidence="15" id="KW-1185">Reference proteome</keyword>
<feature type="domain" description="CBM1" evidence="13">
    <location>
        <begin position="420"/>
        <end position="457"/>
    </location>
</feature>
<organism evidence="14 15">
    <name type="scientific">Cylindrobasidium torrendii FP15055 ss-10</name>
    <dbReference type="NCBI Taxonomy" id="1314674"/>
    <lineage>
        <taxon>Eukaryota</taxon>
        <taxon>Fungi</taxon>
        <taxon>Dikarya</taxon>
        <taxon>Basidiomycota</taxon>
        <taxon>Agaricomycotina</taxon>
        <taxon>Agaricomycetes</taxon>
        <taxon>Agaricomycetidae</taxon>
        <taxon>Agaricales</taxon>
        <taxon>Marasmiineae</taxon>
        <taxon>Physalacriaceae</taxon>
        <taxon>Cylindrobasidium</taxon>
    </lineage>
</organism>
<dbReference type="FunFam" id="3.20.20.40:FF:000001">
    <property type="entry name" value="Glucanase"/>
    <property type="match status" value="1"/>
</dbReference>
<dbReference type="PRINTS" id="PR00733">
    <property type="entry name" value="GLHYDRLASE6"/>
</dbReference>
<dbReference type="SUPFAM" id="SSF57180">
    <property type="entry name" value="Cellulose-binding domain"/>
    <property type="match status" value="1"/>
</dbReference>
<evidence type="ECO:0000256" key="1">
    <source>
        <dbReference type="ARBA" id="ARBA00022729"/>
    </source>
</evidence>
<dbReference type="GO" id="GO:0005576">
    <property type="term" value="C:extracellular region"/>
    <property type="evidence" value="ECO:0007669"/>
    <property type="project" value="InterPro"/>
</dbReference>
<dbReference type="EC" id="3.2.1.-" evidence="11"/>
<keyword evidence="4 11" id="KW-0119">Carbohydrate metabolism</keyword>
<dbReference type="InterPro" id="IPR035971">
    <property type="entry name" value="CBD_sf"/>
</dbReference>
<feature type="binding site" evidence="8">
    <location>
        <position position="85"/>
    </location>
    <ligand>
        <name>substrate</name>
    </ligand>
</feature>
<evidence type="ECO:0000313" key="15">
    <source>
        <dbReference type="Proteomes" id="UP000054007"/>
    </source>
</evidence>
<dbReference type="PROSITE" id="PS00655">
    <property type="entry name" value="GLYCOSYL_HYDROL_F6_1"/>
    <property type="match status" value="1"/>
</dbReference>
<accession>A0A0D7B3Q8</accession>
<dbReference type="InterPro" id="IPR000254">
    <property type="entry name" value="CBD"/>
</dbReference>
<feature type="signal peptide" evidence="11">
    <location>
        <begin position="1"/>
        <end position="19"/>
    </location>
</feature>
<dbReference type="Pfam" id="PF01341">
    <property type="entry name" value="Glyco_hydro_6"/>
    <property type="match status" value="1"/>
</dbReference>
<sequence length="457" mass="48031">MQLTPTFLALSLAISSAFAAPSSLHQRALCSSAVKITQSENPFATRKLHANAKYRAEVEAAAAAITDASLKTKALQIADIGSFLWLDTISTIPTFEGYLNQTDCSEIFGVVIYDLPGRDCAAKASNGELPTGSLARYKTEYIDPIAKIIKANPNIAIAAVIEPDSLPNLVTNDDLATCQNAASEYRDGVAYALKTLNLPNVAMYVDAGHGGWLGWNDNLAPGAAELASAYKAAGSPAGVHGVSSNVAGWNAWIKNPGEFENTPDGKYNKAQDEERYVENFGAALATAGMPNHFIVDTGRNAVQGLRLEWGDWCNVNGAGFGRRPTAETGNALADAFVWVKPGGESDGTSDSSATRYDSFCGKEDAFKPSPEAGAWHQKYFEMLLKNANLDGTGTPTSSVPPTGTATSSSAPSSTTSSSAGTAAHYGQCGGTGWTGPTKCESPYTCTVVSAPYYSQCL</sequence>
<keyword evidence="2 11" id="KW-0378">Hydrolase</keyword>
<dbReference type="EMBL" id="KN880600">
    <property type="protein sequence ID" value="KIY65198.1"/>
    <property type="molecule type" value="Genomic_DNA"/>
</dbReference>
<feature type="binding site" evidence="8">
    <location>
        <position position="312"/>
    </location>
    <ligand>
        <name>substrate</name>
    </ligand>
</feature>
<feature type="binding site" evidence="8">
    <location>
        <position position="87"/>
    </location>
    <ligand>
        <name>substrate</name>
    </ligand>
</feature>
<dbReference type="GO" id="GO:0030245">
    <property type="term" value="P:cellulose catabolic process"/>
    <property type="evidence" value="ECO:0007669"/>
    <property type="project" value="UniProtKB-KW"/>
</dbReference>
<dbReference type="InterPro" id="IPR036434">
    <property type="entry name" value="Beta_cellobiohydrolase_sf"/>
</dbReference>
<dbReference type="InterPro" id="IPR001524">
    <property type="entry name" value="Glyco_hydro_6_CS"/>
</dbReference>
<dbReference type="Pfam" id="PF00734">
    <property type="entry name" value="CBM_1"/>
    <property type="match status" value="1"/>
</dbReference>
<evidence type="ECO:0000313" key="14">
    <source>
        <dbReference type="EMBL" id="KIY65198.1"/>
    </source>
</evidence>